<dbReference type="Proteomes" id="UP000015042">
    <property type="component" value="Chromosome"/>
</dbReference>
<name>S5NNF7_SALBN</name>
<evidence type="ECO:0000313" key="2">
    <source>
        <dbReference type="Proteomes" id="UP000015042"/>
    </source>
</evidence>
<protein>
    <submittedName>
        <fullName evidence="1">Uncharacterized protein</fullName>
    </submittedName>
</protein>
<dbReference type="PATRIC" id="fig|1197719.3.peg.4576"/>
<dbReference type="AlphaFoldDB" id="S5NNF7"/>
<gene>
    <name evidence="1" type="ORF">A464_4580</name>
</gene>
<sequence>MAWWRSAYQARQSAHADFKPASGAWRSVIHTPGRASLLPLFSDIAR</sequence>
<evidence type="ECO:0000313" key="1">
    <source>
        <dbReference type="EMBL" id="AGR61762.1"/>
    </source>
</evidence>
<dbReference type="HOGENOM" id="CLU_3188709_0_0_6"/>
<organism evidence="1 2">
    <name type="scientific">Salmonella bongori N268-08</name>
    <dbReference type="NCBI Taxonomy" id="1197719"/>
    <lineage>
        <taxon>Bacteria</taxon>
        <taxon>Pseudomonadati</taxon>
        <taxon>Pseudomonadota</taxon>
        <taxon>Gammaproteobacteria</taxon>
        <taxon>Enterobacterales</taxon>
        <taxon>Enterobacteriaceae</taxon>
        <taxon>Salmonella</taxon>
    </lineage>
</organism>
<dbReference type="KEGG" id="sbz:A464_4580"/>
<dbReference type="EMBL" id="CP006608">
    <property type="protein sequence ID" value="AGR61762.1"/>
    <property type="molecule type" value="Genomic_DNA"/>
</dbReference>
<accession>S5NNF7</accession>
<reference evidence="1 2" key="1">
    <citation type="submission" date="2013-07" db="EMBL/GenBank/DDBJ databases">
        <title>Genome sequence of Salmonella bongori N268-08 - a rare clinical isolate.</title>
        <authorList>
            <person name="Marti R."/>
            <person name="Hagens S."/>
            <person name="Loessner M.J."/>
            <person name="Klumpp J."/>
        </authorList>
    </citation>
    <scope>NUCLEOTIDE SEQUENCE [LARGE SCALE GENOMIC DNA]</scope>
    <source>
        <strain evidence="1 2">N268-08</strain>
    </source>
</reference>
<proteinExistence type="predicted"/>